<dbReference type="Gene3D" id="3.40.190.10">
    <property type="entry name" value="Periplasmic binding protein-like II"/>
    <property type="match status" value="2"/>
</dbReference>
<evidence type="ECO:0000256" key="1">
    <source>
        <dbReference type="SAM" id="SignalP"/>
    </source>
</evidence>
<dbReference type="InterPro" id="IPR006059">
    <property type="entry name" value="SBP"/>
</dbReference>
<keyword evidence="1" id="KW-0732">Signal</keyword>
<name>A0A559KF46_9BACL</name>
<protein>
    <submittedName>
        <fullName evidence="2">Sugar ABC transporter substrate-binding protein</fullName>
    </submittedName>
</protein>
<organism evidence="2 3">
    <name type="scientific">Paenibacillus cremeus</name>
    <dbReference type="NCBI Taxonomy" id="2163881"/>
    <lineage>
        <taxon>Bacteria</taxon>
        <taxon>Bacillati</taxon>
        <taxon>Bacillota</taxon>
        <taxon>Bacilli</taxon>
        <taxon>Bacillales</taxon>
        <taxon>Paenibacillaceae</taxon>
        <taxon>Paenibacillus</taxon>
    </lineage>
</organism>
<dbReference type="Pfam" id="PF01547">
    <property type="entry name" value="SBP_bac_1"/>
    <property type="match status" value="1"/>
</dbReference>
<sequence length="442" mass="48648">MKRWNRTALVMSSIVLALSATACSAGVKEEAKGGTSTGTGAAATTTDSKAPVKLRILWWGSQPRHDATLKALEAYTKKNPNVTFEPEYQAFDGYIDKLSTQAAARNTPDIFQMDAAWFNDWSSSNRLVDLSSVNTKDVDKALLDTGTYKGKVYAVPLGNNALGMVYNKTVFDKLGVKPPQTWDELFQLAKDIKPKLAKDQYLIPDFTSNYTILNSIQLSRGKGYPRTAEGKFNYDKDTFISFMTTMQELRKGGFVAPPDVTMSDKSFDAKLDLLGQEKVLMKLSHSAEFGGFDSLKPGSFALMPLPKGVEAGGWLKASMYWSVSPDSKNQAEAKKFIDWFINDKEAADILGTSRGTPVSKTIVDYLTPKFSPIDKAGNQLIADTAKGGGKAFDPGPGMKGGWAKFATNKEYDNITQQIMFDKMTPQQGWDEVMKLAKEVEQK</sequence>
<dbReference type="AlphaFoldDB" id="A0A559KF46"/>
<feature type="chain" id="PRO_5039245327" evidence="1">
    <location>
        <begin position="23"/>
        <end position="442"/>
    </location>
</feature>
<proteinExistence type="predicted"/>
<reference evidence="2 3" key="1">
    <citation type="submission" date="2019-07" db="EMBL/GenBank/DDBJ databases">
        <authorList>
            <person name="Kim J."/>
        </authorList>
    </citation>
    <scope>NUCLEOTIDE SEQUENCE [LARGE SCALE GENOMIC DNA]</scope>
    <source>
        <strain evidence="2 3">JC52</strain>
    </source>
</reference>
<dbReference type="Proteomes" id="UP000317036">
    <property type="component" value="Unassembled WGS sequence"/>
</dbReference>
<dbReference type="OrthoDB" id="7918484at2"/>
<dbReference type="InterPro" id="IPR050490">
    <property type="entry name" value="Bact_solute-bd_prot1"/>
</dbReference>
<comment type="caution">
    <text evidence="2">The sequence shown here is derived from an EMBL/GenBank/DDBJ whole genome shotgun (WGS) entry which is preliminary data.</text>
</comment>
<dbReference type="RefSeq" id="WP_144844727.1">
    <property type="nucleotide sequence ID" value="NZ_VNJI01000006.1"/>
</dbReference>
<dbReference type="PANTHER" id="PTHR43649">
    <property type="entry name" value="ARABINOSE-BINDING PROTEIN-RELATED"/>
    <property type="match status" value="1"/>
</dbReference>
<dbReference type="PROSITE" id="PS51257">
    <property type="entry name" value="PROKAR_LIPOPROTEIN"/>
    <property type="match status" value="1"/>
</dbReference>
<dbReference type="EMBL" id="VNJI01000006">
    <property type="protein sequence ID" value="TVY10752.1"/>
    <property type="molecule type" value="Genomic_DNA"/>
</dbReference>
<feature type="signal peptide" evidence="1">
    <location>
        <begin position="1"/>
        <end position="22"/>
    </location>
</feature>
<keyword evidence="3" id="KW-1185">Reference proteome</keyword>
<dbReference type="SUPFAM" id="SSF53850">
    <property type="entry name" value="Periplasmic binding protein-like II"/>
    <property type="match status" value="1"/>
</dbReference>
<evidence type="ECO:0000313" key="3">
    <source>
        <dbReference type="Proteomes" id="UP000317036"/>
    </source>
</evidence>
<dbReference type="CDD" id="cd13585">
    <property type="entry name" value="PBP2_TMBP_like"/>
    <property type="match status" value="1"/>
</dbReference>
<evidence type="ECO:0000313" key="2">
    <source>
        <dbReference type="EMBL" id="TVY10752.1"/>
    </source>
</evidence>
<dbReference type="PANTHER" id="PTHR43649:SF11">
    <property type="entry name" value="ABC TRANSPORTER SUBSTRATE-BINDING PROTEIN YESO-RELATED"/>
    <property type="match status" value="1"/>
</dbReference>
<gene>
    <name evidence="2" type="ORF">FPZ49_06525</name>
</gene>
<accession>A0A559KF46</accession>